<protein>
    <submittedName>
        <fullName evidence="2">Uncharacterized protein</fullName>
    </submittedName>
</protein>
<feature type="non-terminal residue" evidence="2">
    <location>
        <position position="56"/>
    </location>
</feature>
<dbReference type="EMBL" id="LXQA011309650">
    <property type="protein sequence ID" value="MCI92760.1"/>
    <property type="molecule type" value="Genomic_DNA"/>
</dbReference>
<dbReference type="Proteomes" id="UP000265520">
    <property type="component" value="Unassembled WGS sequence"/>
</dbReference>
<comment type="caution">
    <text evidence="2">The sequence shown here is derived from an EMBL/GenBank/DDBJ whole genome shotgun (WGS) entry which is preliminary data.</text>
</comment>
<sequence>QRKAGGLQYDPFADDDDFMDYTDVDDMRRQGLEEELQHELYQDIPVAQEMESFPAP</sequence>
<dbReference type="AlphaFoldDB" id="A0A392W263"/>
<feature type="region of interest" description="Disordered" evidence="1">
    <location>
        <begin position="1"/>
        <end position="20"/>
    </location>
</feature>
<accession>A0A392W263</accession>
<proteinExistence type="predicted"/>
<evidence type="ECO:0000313" key="2">
    <source>
        <dbReference type="EMBL" id="MCI92760.1"/>
    </source>
</evidence>
<evidence type="ECO:0000256" key="1">
    <source>
        <dbReference type="SAM" id="MobiDB-lite"/>
    </source>
</evidence>
<name>A0A392W263_9FABA</name>
<organism evidence="2 3">
    <name type="scientific">Trifolium medium</name>
    <dbReference type="NCBI Taxonomy" id="97028"/>
    <lineage>
        <taxon>Eukaryota</taxon>
        <taxon>Viridiplantae</taxon>
        <taxon>Streptophyta</taxon>
        <taxon>Embryophyta</taxon>
        <taxon>Tracheophyta</taxon>
        <taxon>Spermatophyta</taxon>
        <taxon>Magnoliopsida</taxon>
        <taxon>eudicotyledons</taxon>
        <taxon>Gunneridae</taxon>
        <taxon>Pentapetalae</taxon>
        <taxon>rosids</taxon>
        <taxon>fabids</taxon>
        <taxon>Fabales</taxon>
        <taxon>Fabaceae</taxon>
        <taxon>Papilionoideae</taxon>
        <taxon>50 kb inversion clade</taxon>
        <taxon>NPAAA clade</taxon>
        <taxon>Hologalegina</taxon>
        <taxon>IRL clade</taxon>
        <taxon>Trifolieae</taxon>
        <taxon>Trifolium</taxon>
    </lineage>
</organism>
<keyword evidence="3" id="KW-1185">Reference proteome</keyword>
<feature type="non-terminal residue" evidence="2">
    <location>
        <position position="1"/>
    </location>
</feature>
<reference evidence="2 3" key="1">
    <citation type="journal article" date="2018" name="Front. Plant Sci.">
        <title>Red Clover (Trifolium pratense) and Zigzag Clover (T. medium) - A Picture of Genomic Similarities and Differences.</title>
        <authorList>
            <person name="Dluhosova J."/>
            <person name="Istvanek J."/>
            <person name="Nedelnik J."/>
            <person name="Repkova J."/>
        </authorList>
    </citation>
    <scope>NUCLEOTIDE SEQUENCE [LARGE SCALE GENOMIC DNA]</scope>
    <source>
        <strain evidence="3">cv. 10/8</strain>
        <tissue evidence="2">Leaf</tissue>
    </source>
</reference>
<evidence type="ECO:0000313" key="3">
    <source>
        <dbReference type="Proteomes" id="UP000265520"/>
    </source>
</evidence>